<protein>
    <submittedName>
        <fullName evidence="4">T9SS type A sorting domain-containing protein</fullName>
    </submittedName>
</protein>
<dbReference type="InterPro" id="IPR013783">
    <property type="entry name" value="Ig-like_fold"/>
</dbReference>
<dbReference type="Gene3D" id="2.60.40.10">
    <property type="entry name" value="Immunoglobulins"/>
    <property type="match status" value="1"/>
</dbReference>
<name>A0ABU7W8T5_9FLAO</name>
<dbReference type="InterPro" id="IPR026444">
    <property type="entry name" value="Secre_tail"/>
</dbReference>
<reference evidence="4 5" key="1">
    <citation type="submission" date="2024-02" db="EMBL/GenBank/DDBJ databases">
        <title>Winogradskyella poriferorum JCM 12885.</title>
        <authorList>
            <person name="Zhang D.-F."/>
            <person name="Fu Z.-Y."/>
        </authorList>
    </citation>
    <scope>NUCLEOTIDE SEQUENCE [LARGE SCALE GENOMIC DNA]</scope>
    <source>
        <strain evidence="4 5">JCM 12885</strain>
    </source>
</reference>
<dbReference type="RefSeq" id="WP_331810660.1">
    <property type="nucleotide sequence ID" value="NZ_JAZHOU010000004.1"/>
</dbReference>
<evidence type="ECO:0000256" key="2">
    <source>
        <dbReference type="SAM" id="SignalP"/>
    </source>
</evidence>
<dbReference type="EMBL" id="JAZHOU010000004">
    <property type="protein sequence ID" value="MEF3079930.1"/>
    <property type="molecule type" value="Genomic_DNA"/>
</dbReference>
<evidence type="ECO:0000259" key="3">
    <source>
        <dbReference type="Pfam" id="PF18962"/>
    </source>
</evidence>
<keyword evidence="5" id="KW-1185">Reference proteome</keyword>
<evidence type="ECO:0000313" key="5">
    <source>
        <dbReference type="Proteomes" id="UP001356704"/>
    </source>
</evidence>
<dbReference type="Proteomes" id="UP001356704">
    <property type="component" value="Unassembled WGS sequence"/>
</dbReference>
<dbReference type="Pfam" id="PF18962">
    <property type="entry name" value="Por_Secre_tail"/>
    <property type="match status" value="1"/>
</dbReference>
<feature type="domain" description="Secretion system C-terminal sorting" evidence="3">
    <location>
        <begin position="362"/>
        <end position="429"/>
    </location>
</feature>
<gene>
    <name evidence="4" type="ORF">V1468_13000</name>
</gene>
<comment type="caution">
    <text evidence="4">The sequence shown here is derived from an EMBL/GenBank/DDBJ whole genome shotgun (WGS) entry which is preliminary data.</text>
</comment>
<accession>A0ABU7W8T5</accession>
<sequence length="433" mass="45431">MKKITLLFLTLFATTSLIYGQCTTTTGGQWPNGVVTVLNTGGAETISTNNWPNAEISLLEGLVVGNTYTITGTNTTSVYITVAETTSTFSAIGTVITHGADSVSFTATTPEILVFWHLNAACGTQNNDNTLTTIQCTSASCTCTAGATPDLATTPIPADTAVDVDITYGETNSIAFEWTDAGTGDAPDAYNLNLGVTPAGNDIGSLTNVSSGVNVLYGFQPNTTYYWSVDPVNCVGSSTGTVWSFTTTACTATAAPAVVGGPSPADGASAVTIYGPDGLVNFSWAAGAPEDNYVLNIGTANPPDQSFDFEIGDPLTGLQVNTTYFWSIDAVNCFGVTEGPVWSFTTDSSLSITDEQLVPFSIYPNPANDKLNIKTTLEIDNVTIFNILGQEVANYDGSEIIESSINISEYKSGLYLVQITSGDKTEIIKVTKN</sequence>
<keyword evidence="1 2" id="KW-0732">Signal</keyword>
<evidence type="ECO:0000313" key="4">
    <source>
        <dbReference type="EMBL" id="MEF3079930.1"/>
    </source>
</evidence>
<evidence type="ECO:0000256" key="1">
    <source>
        <dbReference type="ARBA" id="ARBA00022729"/>
    </source>
</evidence>
<feature type="chain" id="PRO_5045648504" evidence="2">
    <location>
        <begin position="21"/>
        <end position="433"/>
    </location>
</feature>
<organism evidence="4 5">
    <name type="scientific">Winogradskyella poriferorum</name>
    <dbReference type="NCBI Taxonomy" id="307627"/>
    <lineage>
        <taxon>Bacteria</taxon>
        <taxon>Pseudomonadati</taxon>
        <taxon>Bacteroidota</taxon>
        <taxon>Flavobacteriia</taxon>
        <taxon>Flavobacteriales</taxon>
        <taxon>Flavobacteriaceae</taxon>
        <taxon>Winogradskyella</taxon>
    </lineage>
</organism>
<proteinExistence type="predicted"/>
<feature type="signal peptide" evidence="2">
    <location>
        <begin position="1"/>
        <end position="20"/>
    </location>
</feature>
<dbReference type="NCBIfam" id="TIGR04183">
    <property type="entry name" value="Por_Secre_tail"/>
    <property type="match status" value="1"/>
</dbReference>